<dbReference type="Proteomes" id="UP000838756">
    <property type="component" value="Unassembled WGS sequence"/>
</dbReference>
<reference evidence="2" key="1">
    <citation type="submission" date="2022-03" db="EMBL/GenBank/DDBJ databases">
        <authorList>
            <person name="Lindestad O."/>
        </authorList>
    </citation>
    <scope>NUCLEOTIDE SEQUENCE</scope>
</reference>
<accession>A0A8S4QE51</accession>
<keyword evidence="3" id="KW-1185">Reference proteome</keyword>
<protein>
    <submittedName>
        <fullName evidence="2">Jg24575 protein</fullName>
    </submittedName>
</protein>
<feature type="region of interest" description="Disordered" evidence="1">
    <location>
        <begin position="35"/>
        <end position="100"/>
    </location>
</feature>
<name>A0A8S4QE51_9NEOP</name>
<proteinExistence type="predicted"/>
<evidence type="ECO:0000256" key="1">
    <source>
        <dbReference type="SAM" id="MobiDB-lite"/>
    </source>
</evidence>
<evidence type="ECO:0000313" key="2">
    <source>
        <dbReference type="EMBL" id="CAH2208279.1"/>
    </source>
</evidence>
<dbReference type="AlphaFoldDB" id="A0A8S4QE51"/>
<sequence length="100" mass="10529">MTNAGNFRAESYRSAGVSRSRAACRLLLVAALSDSLSDSSRSLPVGPVASIAGEGRGAGEPPSFRRKSLQINKPVARPPPPPRSLHRARAPAQLTLLSLQ</sequence>
<evidence type="ECO:0000313" key="3">
    <source>
        <dbReference type="Proteomes" id="UP000838756"/>
    </source>
</evidence>
<gene>
    <name evidence="2" type="primary">jg24575</name>
    <name evidence="2" type="ORF">PAEG_LOCUS895</name>
</gene>
<dbReference type="EMBL" id="CAKXAJ010002924">
    <property type="protein sequence ID" value="CAH2208279.1"/>
    <property type="molecule type" value="Genomic_DNA"/>
</dbReference>
<comment type="caution">
    <text evidence="2">The sequence shown here is derived from an EMBL/GenBank/DDBJ whole genome shotgun (WGS) entry which is preliminary data.</text>
</comment>
<organism evidence="2 3">
    <name type="scientific">Pararge aegeria aegeria</name>
    <dbReference type="NCBI Taxonomy" id="348720"/>
    <lineage>
        <taxon>Eukaryota</taxon>
        <taxon>Metazoa</taxon>
        <taxon>Ecdysozoa</taxon>
        <taxon>Arthropoda</taxon>
        <taxon>Hexapoda</taxon>
        <taxon>Insecta</taxon>
        <taxon>Pterygota</taxon>
        <taxon>Neoptera</taxon>
        <taxon>Endopterygota</taxon>
        <taxon>Lepidoptera</taxon>
        <taxon>Glossata</taxon>
        <taxon>Ditrysia</taxon>
        <taxon>Papilionoidea</taxon>
        <taxon>Nymphalidae</taxon>
        <taxon>Satyrinae</taxon>
        <taxon>Satyrini</taxon>
        <taxon>Parargina</taxon>
        <taxon>Pararge</taxon>
    </lineage>
</organism>